<gene>
    <name evidence="4" type="primary">ydcG</name>
    <name evidence="4" type="ordered locus">BBR47_30450</name>
</gene>
<evidence type="ECO:0000259" key="3">
    <source>
        <dbReference type="Pfam" id="PF01878"/>
    </source>
</evidence>
<dbReference type="eggNOG" id="COG1673">
    <property type="taxonomic scope" value="Bacteria"/>
</dbReference>
<dbReference type="KEGG" id="bbe:BBR47_30450"/>
<name>C0ZE13_BREBN</name>
<evidence type="ECO:0000313" key="5">
    <source>
        <dbReference type="Proteomes" id="UP000001877"/>
    </source>
</evidence>
<dbReference type="InterPro" id="IPR002740">
    <property type="entry name" value="EVE_domain"/>
</dbReference>
<dbReference type="HAMAP" id="MF_00771">
    <property type="entry name" value="UPF0310"/>
    <property type="match status" value="1"/>
</dbReference>
<evidence type="ECO:0000256" key="2">
    <source>
        <dbReference type="SAM" id="MobiDB-lite"/>
    </source>
</evidence>
<reference evidence="4 5" key="1">
    <citation type="submission" date="2005-03" db="EMBL/GenBank/DDBJ databases">
        <title>Brevibacillus brevis strain 47, complete genome.</title>
        <authorList>
            <person name="Hosoyama A."/>
            <person name="Yamada R."/>
            <person name="Hongo Y."/>
            <person name="Terui Y."/>
            <person name="Ankai A."/>
            <person name="Masuyama W."/>
            <person name="Sekiguchi M."/>
            <person name="Takeda T."/>
            <person name="Asano K."/>
            <person name="Ohji S."/>
            <person name="Ichikawa N."/>
            <person name="Narita S."/>
            <person name="Aoki N."/>
            <person name="Miura H."/>
            <person name="Matsushita S."/>
            <person name="Sekigawa T."/>
            <person name="Yamagata H."/>
            <person name="Yoshikawa H."/>
            <person name="Udaka S."/>
            <person name="Tanikawa S."/>
            <person name="Fujita N."/>
        </authorList>
    </citation>
    <scope>NUCLEOTIDE SEQUENCE [LARGE SCALE GENOMIC DNA]</scope>
    <source>
        <strain evidence="5">47 / JCM 6285 / NBRC 100599</strain>
    </source>
</reference>
<dbReference type="InterPro" id="IPR015947">
    <property type="entry name" value="PUA-like_sf"/>
</dbReference>
<protein>
    <recommendedName>
        <fullName evidence="1">UPF0310 protein BBR47_30450</fullName>
    </recommendedName>
</protein>
<dbReference type="InterPro" id="IPR022996">
    <property type="entry name" value="UPF0310"/>
</dbReference>
<dbReference type="STRING" id="358681.BBR47_30450"/>
<proteinExistence type="inferred from homology"/>
<dbReference type="CDD" id="cd21132">
    <property type="entry name" value="EVE-like"/>
    <property type="match status" value="1"/>
</dbReference>
<evidence type="ECO:0000256" key="1">
    <source>
        <dbReference type="HAMAP-Rule" id="MF_00771"/>
    </source>
</evidence>
<dbReference type="SUPFAM" id="SSF88697">
    <property type="entry name" value="PUA domain-like"/>
    <property type="match status" value="1"/>
</dbReference>
<feature type="domain" description="EVE" evidence="3">
    <location>
        <begin position="9"/>
        <end position="139"/>
    </location>
</feature>
<dbReference type="AlphaFoldDB" id="C0ZE13"/>
<accession>C0ZE13</accession>
<dbReference type="NCBIfam" id="NF002616">
    <property type="entry name" value="PRK02268.1-2"/>
    <property type="match status" value="1"/>
</dbReference>
<dbReference type="Proteomes" id="UP000001877">
    <property type="component" value="Chromosome"/>
</dbReference>
<dbReference type="EMBL" id="AP008955">
    <property type="protein sequence ID" value="BAH44022.1"/>
    <property type="molecule type" value="Genomic_DNA"/>
</dbReference>
<evidence type="ECO:0000313" key="4">
    <source>
        <dbReference type="EMBL" id="BAH44022.1"/>
    </source>
</evidence>
<dbReference type="Gene3D" id="3.10.590.10">
    <property type="entry name" value="ph1033 like domains"/>
    <property type="match status" value="1"/>
</dbReference>
<dbReference type="RefSeq" id="WP_015891340.1">
    <property type="nucleotide sequence ID" value="NC_012491.1"/>
</dbReference>
<feature type="region of interest" description="Disordered" evidence="2">
    <location>
        <begin position="152"/>
        <end position="174"/>
    </location>
</feature>
<dbReference type="HOGENOM" id="CLU_117727_0_0_9"/>
<sequence>MNVTIEKSRYWIGVVSASHVKRGVLGGFAQLCHGKSAPLRRMSPGDWLIYYSPRTDLSKGEVLQAFTAIGQVADDKIYEYPMSESFVPYRRNIRYIPCREVKIATLLDQLTFTRGNRNWGYQFRYGHFEVGFEDFLTIAGAMIGDVEGIQHDVDNPYKRQDSKPTRQNRGEAND</sequence>
<organism evidence="4 5">
    <name type="scientific">Brevibacillus brevis (strain 47 / JCM 6285 / NBRC 100599)</name>
    <dbReference type="NCBI Taxonomy" id="358681"/>
    <lineage>
        <taxon>Bacteria</taxon>
        <taxon>Bacillati</taxon>
        <taxon>Bacillota</taxon>
        <taxon>Bacilli</taxon>
        <taxon>Bacillales</taxon>
        <taxon>Paenibacillaceae</taxon>
        <taxon>Brevibacillus</taxon>
    </lineage>
</organism>
<keyword evidence="5" id="KW-1185">Reference proteome</keyword>
<dbReference type="Pfam" id="PF01878">
    <property type="entry name" value="EVE"/>
    <property type="match status" value="1"/>
</dbReference>
<comment type="similarity">
    <text evidence="1">Belongs to the UPF0310 family.</text>
</comment>